<protein>
    <submittedName>
        <fullName evidence="1">Uncharacterized protein</fullName>
    </submittedName>
</protein>
<accession>I4I612</accession>
<gene>
    <name evidence="1" type="ORF">MICAH_630010</name>
</gene>
<dbReference type="EMBL" id="CAIO01000590">
    <property type="protein sequence ID" value="CCI29736.1"/>
    <property type="molecule type" value="Genomic_DNA"/>
</dbReference>
<organism evidence="1 2">
    <name type="scientific">Microcystis aeruginosa PCC 9809</name>
    <dbReference type="NCBI Taxonomy" id="1160285"/>
    <lineage>
        <taxon>Bacteria</taxon>
        <taxon>Bacillati</taxon>
        <taxon>Cyanobacteriota</taxon>
        <taxon>Cyanophyceae</taxon>
        <taxon>Oscillatoriophycideae</taxon>
        <taxon>Chroococcales</taxon>
        <taxon>Microcystaceae</taxon>
        <taxon>Microcystis</taxon>
    </lineage>
</organism>
<dbReference type="AlphaFoldDB" id="I4I612"/>
<comment type="caution">
    <text evidence="1">The sequence shown here is derived from an EMBL/GenBank/DDBJ whole genome shotgun (WGS) entry which is preliminary data.</text>
</comment>
<dbReference type="HOGENOM" id="CLU_3312783_0_0_3"/>
<proteinExistence type="predicted"/>
<evidence type="ECO:0000313" key="2">
    <source>
        <dbReference type="Proteomes" id="UP000004775"/>
    </source>
</evidence>
<sequence length="39" mass="4354">MSTSLCQSLQLLPLIHSLMNYRIGRANSPKLSLSKISDH</sequence>
<name>I4I612_MICAE</name>
<reference evidence="1 2" key="1">
    <citation type="submission" date="2012-04" db="EMBL/GenBank/DDBJ databases">
        <authorList>
            <person name="Genoscope - CEA"/>
        </authorList>
    </citation>
    <scope>NUCLEOTIDE SEQUENCE [LARGE SCALE GENOMIC DNA]</scope>
    <source>
        <strain evidence="1 2">9809</strain>
    </source>
</reference>
<dbReference type="Proteomes" id="UP000004775">
    <property type="component" value="Unassembled WGS sequence"/>
</dbReference>
<evidence type="ECO:0000313" key="1">
    <source>
        <dbReference type="EMBL" id="CCI29736.1"/>
    </source>
</evidence>